<name>A0A317JP81_9BACT</name>
<evidence type="ECO:0000313" key="3">
    <source>
        <dbReference type="EMBL" id="PWU23454.1"/>
    </source>
</evidence>
<feature type="region of interest" description="Disordered" evidence="1">
    <location>
        <begin position="1"/>
        <end position="20"/>
    </location>
</feature>
<proteinExistence type="predicted"/>
<gene>
    <name evidence="3" type="ORF">C5B42_02770</name>
</gene>
<feature type="transmembrane region" description="Helical" evidence="2">
    <location>
        <begin position="51"/>
        <end position="74"/>
    </location>
</feature>
<dbReference type="AlphaFoldDB" id="A0A317JP81"/>
<organism evidence="3 4">
    <name type="scientific">Candidatus Cerribacteria bacterium 'Amazon FNV 2010 28 9'</name>
    <dbReference type="NCBI Taxonomy" id="2081795"/>
    <lineage>
        <taxon>Bacteria</taxon>
        <taxon>Candidatus Cerribacteria</taxon>
    </lineage>
</organism>
<evidence type="ECO:0000256" key="1">
    <source>
        <dbReference type="SAM" id="MobiDB-lite"/>
    </source>
</evidence>
<protein>
    <submittedName>
        <fullName evidence="3">Uncharacterized protein</fullName>
    </submittedName>
</protein>
<keyword evidence="2" id="KW-0472">Membrane</keyword>
<comment type="caution">
    <text evidence="3">The sequence shown here is derived from an EMBL/GenBank/DDBJ whole genome shotgun (WGS) entry which is preliminary data.</text>
</comment>
<keyword evidence="2" id="KW-1133">Transmembrane helix</keyword>
<keyword evidence="2" id="KW-0812">Transmembrane</keyword>
<dbReference type="EMBL" id="PSRQ01000032">
    <property type="protein sequence ID" value="PWU23454.1"/>
    <property type="molecule type" value="Genomic_DNA"/>
</dbReference>
<reference evidence="3 4" key="1">
    <citation type="submission" date="2018-02" db="EMBL/GenBank/DDBJ databases">
        <title>Genomic Reconstructions from Amazon Rainforest and Pasture Soil Reveal Novel Insights into the Physiology of Candidate Phyla in Tropical Sites.</title>
        <authorList>
            <person name="Kroeger M.E."/>
            <person name="Delmont T."/>
            <person name="Eren A.M."/>
            <person name="Guo J."/>
            <person name="Meyer K.M."/>
            <person name="Khan K."/>
            <person name="Rodrigues J.L.M."/>
            <person name="Bohannan B.J.M."/>
            <person name="Tringe S."/>
            <person name="Borges C.D."/>
            <person name="Tiedje J."/>
            <person name="Tsai S.M."/>
            <person name="Nusslein K."/>
        </authorList>
    </citation>
    <scope>NUCLEOTIDE SEQUENCE [LARGE SCALE GENOMIC DNA]</scope>
    <source>
        <strain evidence="3">Amazon FNV 2010 28 9</strain>
    </source>
</reference>
<evidence type="ECO:0000256" key="2">
    <source>
        <dbReference type="SAM" id="Phobius"/>
    </source>
</evidence>
<dbReference type="Proteomes" id="UP000246104">
    <property type="component" value="Unassembled WGS sequence"/>
</dbReference>
<evidence type="ECO:0000313" key="4">
    <source>
        <dbReference type="Proteomes" id="UP000246104"/>
    </source>
</evidence>
<sequence>MAKRKTSPSITRDTSPVEKSEGLSPLQKISFVFIWTVSLLRVICTPVARRISFLVVLIGVVVLIWLGIGSTIYATTFASFQTQYTLQTTARDHIKTEIAALDTILSAHPTARDVLIQKMKLEYELGNTDEVQQIAAQLQQIDPNSPITKNALQEVGK</sequence>
<accession>A0A317JP81</accession>